<dbReference type="RefSeq" id="WP_145373725.1">
    <property type="nucleotide sequence ID" value="NZ_CP036276.1"/>
</dbReference>
<keyword evidence="5" id="KW-1185">Reference proteome</keyword>
<dbReference type="Proteomes" id="UP000319383">
    <property type="component" value="Chromosome"/>
</dbReference>
<protein>
    <recommendedName>
        <fullName evidence="3">ParB-like N-terminal domain-containing protein</fullName>
    </recommendedName>
</protein>
<feature type="region of interest" description="Disordered" evidence="2">
    <location>
        <begin position="1"/>
        <end position="36"/>
    </location>
</feature>
<evidence type="ECO:0000256" key="2">
    <source>
        <dbReference type="SAM" id="MobiDB-lite"/>
    </source>
</evidence>
<dbReference type="SUPFAM" id="SSF110849">
    <property type="entry name" value="ParB/Sulfiredoxin"/>
    <property type="match status" value="1"/>
</dbReference>
<dbReference type="EMBL" id="CP036276">
    <property type="protein sequence ID" value="QDU41718.1"/>
    <property type="molecule type" value="Genomic_DNA"/>
</dbReference>
<dbReference type="Gene3D" id="3.90.1530.10">
    <property type="entry name" value="Conserved hypothetical protein from pyrococcus furiosus pfu- 392566-001, ParB domain"/>
    <property type="match status" value="1"/>
</dbReference>
<dbReference type="InterPro" id="IPR036086">
    <property type="entry name" value="ParB/Sulfiredoxin_sf"/>
</dbReference>
<reference evidence="4 5" key="1">
    <citation type="submission" date="2019-02" db="EMBL/GenBank/DDBJ databases">
        <title>Deep-cultivation of Planctomycetes and their phenomic and genomic characterization uncovers novel biology.</title>
        <authorList>
            <person name="Wiegand S."/>
            <person name="Jogler M."/>
            <person name="Boedeker C."/>
            <person name="Pinto D."/>
            <person name="Vollmers J."/>
            <person name="Rivas-Marin E."/>
            <person name="Kohn T."/>
            <person name="Peeters S.H."/>
            <person name="Heuer A."/>
            <person name="Rast P."/>
            <person name="Oberbeckmann S."/>
            <person name="Bunk B."/>
            <person name="Jeske O."/>
            <person name="Meyerdierks A."/>
            <person name="Storesund J.E."/>
            <person name="Kallscheuer N."/>
            <person name="Luecker S."/>
            <person name="Lage O.M."/>
            <person name="Pohl T."/>
            <person name="Merkel B.J."/>
            <person name="Hornburger P."/>
            <person name="Mueller R.-W."/>
            <person name="Bruemmer F."/>
            <person name="Labrenz M."/>
            <person name="Spormann A.M."/>
            <person name="Op den Camp H."/>
            <person name="Overmann J."/>
            <person name="Amann R."/>
            <person name="Jetten M.S.M."/>
            <person name="Mascher T."/>
            <person name="Medema M.H."/>
            <person name="Devos D.P."/>
            <person name="Kaster A.-K."/>
            <person name="Ovreas L."/>
            <person name="Rohde M."/>
            <person name="Galperin M.Y."/>
            <person name="Jogler C."/>
        </authorList>
    </citation>
    <scope>NUCLEOTIDE SEQUENCE [LARGE SCALE GENOMIC DNA]</scope>
    <source>
        <strain evidence="4 5">Mal52</strain>
    </source>
</reference>
<gene>
    <name evidence="4" type="ORF">Mal52_01710</name>
</gene>
<name>A0A517ZGW6_9PLAN</name>
<dbReference type="CDD" id="cd00188">
    <property type="entry name" value="TOPRIM"/>
    <property type="match status" value="1"/>
</dbReference>
<evidence type="ECO:0000259" key="3">
    <source>
        <dbReference type="SMART" id="SM00470"/>
    </source>
</evidence>
<proteinExistence type="predicted"/>
<feature type="coiled-coil region" evidence="1">
    <location>
        <begin position="516"/>
        <end position="546"/>
    </location>
</feature>
<feature type="domain" description="ParB-like N-terminal" evidence="3">
    <location>
        <begin position="98"/>
        <end position="188"/>
    </location>
</feature>
<keyword evidence="1" id="KW-0175">Coiled coil</keyword>
<sequence length="554" mass="63397">MTSNLLDPNDANHGVAKEATKKTTTKRGNSSYTKRADKAARIQSVIRVYWRTHSDRQMAEKAGCTHRTIASHRQKMEEAGEILPRIEESTQFIQPCLREVDTFAIEPAPENDKLYDPIREDDPAFLSLVEDIRVNGIINSIGVSADGYIFDGHRRFAAARHLGLDRLTIRIDPNISRLADRDAFIRRLRSCNEQRVKTTAEVMRESLVTMEPDTWQRMCDYRTSVSNVDGAEVFRLIGRKKRSQIVQKRGLADAIVKVVNDYYSKYGTTSDRKVFYLLLNLPGLLRNDVRKTPFANNDECYQDVTDLLTRLRLDGSIPFDAIVDETRPVVEWDTHRSVGPFITRELENLFSGYWRDLLQSQPNHVELLVEKNTVASALRKIAAKYTLPMTSGRGYSSLPPRKAMVDRFRASGKEKLIVIAVSDFDPEGQDIPNAFGLSLRDDFDIGPDELVIIKAALTHQQTQELDLHEGQMAKEDSSRYQRFVDAYGDRCWELEAIPTDTLREIVDGTIQRTIDMDAFRSEVEKQRQEQRELDKHRRSVRELLSDTDWGGELT</sequence>
<evidence type="ECO:0000313" key="5">
    <source>
        <dbReference type="Proteomes" id="UP000319383"/>
    </source>
</evidence>
<evidence type="ECO:0000313" key="4">
    <source>
        <dbReference type="EMBL" id="QDU41718.1"/>
    </source>
</evidence>
<dbReference type="KEGG" id="sdyn:Mal52_01710"/>
<dbReference type="InterPro" id="IPR003115">
    <property type="entry name" value="ParB_N"/>
</dbReference>
<evidence type="ECO:0000256" key="1">
    <source>
        <dbReference type="SAM" id="Coils"/>
    </source>
</evidence>
<accession>A0A517ZGW6</accession>
<organism evidence="4 5">
    <name type="scientific">Symmachiella dynata</name>
    <dbReference type="NCBI Taxonomy" id="2527995"/>
    <lineage>
        <taxon>Bacteria</taxon>
        <taxon>Pseudomonadati</taxon>
        <taxon>Planctomycetota</taxon>
        <taxon>Planctomycetia</taxon>
        <taxon>Planctomycetales</taxon>
        <taxon>Planctomycetaceae</taxon>
        <taxon>Symmachiella</taxon>
    </lineage>
</organism>
<dbReference type="AlphaFoldDB" id="A0A517ZGW6"/>
<dbReference type="SMART" id="SM00470">
    <property type="entry name" value="ParB"/>
    <property type="match status" value="1"/>
</dbReference>